<dbReference type="InterPro" id="IPR022689">
    <property type="entry name" value="Iron_dep_repressor"/>
</dbReference>
<keyword evidence="7" id="KW-0238">DNA-binding</keyword>
<gene>
    <name evidence="13" type="ORF">ENS19_07980</name>
</gene>
<dbReference type="EMBL" id="DSTX01000013">
    <property type="protein sequence ID" value="HFK21196.1"/>
    <property type="molecule type" value="Genomic_DNA"/>
</dbReference>
<evidence type="ECO:0000256" key="10">
    <source>
        <dbReference type="ARBA" id="ARBA00023211"/>
    </source>
</evidence>
<dbReference type="Pfam" id="PF02742">
    <property type="entry name" value="Fe_dep_repr_C"/>
    <property type="match status" value="1"/>
</dbReference>
<dbReference type="GO" id="GO:0046914">
    <property type="term" value="F:transition metal ion binding"/>
    <property type="evidence" value="ECO:0007669"/>
    <property type="project" value="InterPro"/>
</dbReference>
<dbReference type="GO" id="GO:0046983">
    <property type="term" value="F:protein dimerization activity"/>
    <property type="evidence" value="ECO:0007669"/>
    <property type="project" value="InterPro"/>
</dbReference>
<dbReference type="Gene3D" id="1.10.60.10">
    <property type="entry name" value="Iron dependent repressor, metal binding and dimerisation domain"/>
    <property type="match status" value="1"/>
</dbReference>
<evidence type="ECO:0000256" key="6">
    <source>
        <dbReference type="ARBA" id="ARBA00023015"/>
    </source>
</evidence>
<evidence type="ECO:0000256" key="7">
    <source>
        <dbReference type="ARBA" id="ARBA00023125"/>
    </source>
</evidence>
<dbReference type="InterPro" id="IPR001367">
    <property type="entry name" value="Fe_dep_repressor"/>
</dbReference>
<evidence type="ECO:0000256" key="5">
    <source>
        <dbReference type="ARBA" id="ARBA00022491"/>
    </source>
</evidence>
<dbReference type="GO" id="GO:0003677">
    <property type="term" value="F:DNA binding"/>
    <property type="evidence" value="ECO:0007669"/>
    <property type="project" value="UniProtKB-KW"/>
</dbReference>
<dbReference type="InterPro" id="IPR036421">
    <property type="entry name" value="Fe_dep_repressor_sf"/>
</dbReference>
<accession>A0A7C3N755</accession>
<evidence type="ECO:0000256" key="8">
    <source>
        <dbReference type="ARBA" id="ARBA00023159"/>
    </source>
</evidence>
<evidence type="ECO:0000256" key="1">
    <source>
        <dbReference type="ARBA" id="ARBA00004496"/>
    </source>
</evidence>
<dbReference type="SMART" id="SM00529">
    <property type="entry name" value="HTH_DTXR"/>
    <property type="match status" value="1"/>
</dbReference>
<reference evidence="13" key="1">
    <citation type="journal article" date="2020" name="mSystems">
        <title>Genome- and Community-Level Interaction Insights into Carbon Utilization and Element Cycling Functions of Hydrothermarchaeota in Hydrothermal Sediment.</title>
        <authorList>
            <person name="Zhou Z."/>
            <person name="Liu Y."/>
            <person name="Xu W."/>
            <person name="Pan J."/>
            <person name="Luo Z.H."/>
            <person name="Li M."/>
        </authorList>
    </citation>
    <scope>NUCLEOTIDE SEQUENCE [LARGE SCALE GENOMIC DNA]</scope>
    <source>
        <strain evidence="13">SpSt-468</strain>
    </source>
</reference>
<evidence type="ECO:0000256" key="4">
    <source>
        <dbReference type="ARBA" id="ARBA00022490"/>
    </source>
</evidence>
<dbReference type="PANTHER" id="PTHR33238">
    <property type="entry name" value="IRON (METAL) DEPENDENT REPRESSOR, DTXR FAMILY"/>
    <property type="match status" value="1"/>
</dbReference>
<dbReference type="InterPro" id="IPR022687">
    <property type="entry name" value="HTH_DTXR"/>
</dbReference>
<keyword evidence="10" id="KW-0464">Manganese</keyword>
<evidence type="ECO:0000256" key="3">
    <source>
        <dbReference type="ARBA" id="ARBA00011738"/>
    </source>
</evidence>
<dbReference type="AlphaFoldDB" id="A0A7C3N755"/>
<keyword evidence="6" id="KW-0805">Transcription regulation</keyword>
<evidence type="ECO:0000259" key="12">
    <source>
        <dbReference type="PROSITE" id="PS50944"/>
    </source>
</evidence>
<dbReference type="InterPro" id="IPR036388">
    <property type="entry name" value="WH-like_DNA-bd_sf"/>
</dbReference>
<name>A0A7C3N755_9CREN</name>
<evidence type="ECO:0000313" key="13">
    <source>
        <dbReference type="EMBL" id="HFK21196.1"/>
    </source>
</evidence>
<evidence type="ECO:0000256" key="2">
    <source>
        <dbReference type="ARBA" id="ARBA00007871"/>
    </source>
</evidence>
<protein>
    <recommendedName>
        <fullName evidence="11">Manganese transport regulator</fullName>
    </recommendedName>
</protein>
<keyword evidence="8" id="KW-0010">Activator</keyword>
<dbReference type="InterPro" id="IPR050536">
    <property type="entry name" value="DtxR_MntR_Metal-Reg"/>
</dbReference>
<dbReference type="Pfam" id="PF01325">
    <property type="entry name" value="Fe_dep_repress"/>
    <property type="match status" value="1"/>
</dbReference>
<sequence length="140" mass="15692">MKPSKNKNADDYLELIYTLSVEGSQGDVRIKEIAKGLRVYPSTATEMVQKLSEKGMIVHNDYGGVRLTETGIKHAESVLSRHRILECFFVNYLKMDLLEVQGDICGIEHHLSPAVLLSLYEKLGRPKTCPHGKPIPIGWS</sequence>
<keyword evidence="4" id="KW-0963">Cytoplasm</keyword>
<dbReference type="InterPro" id="IPR036390">
    <property type="entry name" value="WH_DNA-bd_sf"/>
</dbReference>
<keyword evidence="9" id="KW-0804">Transcription</keyword>
<dbReference type="SUPFAM" id="SSF47979">
    <property type="entry name" value="Iron-dependent repressor protein, dimerization domain"/>
    <property type="match status" value="1"/>
</dbReference>
<proteinExistence type="inferred from homology"/>
<comment type="similarity">
    <text evidence="2">Belongs to the DtxR/MntR family.</text>
</comment>
<evidence type="ECO:0000256" key="9">
    <source>
        <dbReference type="ARBA" id="ARBA00023163"/>
    </source>
</evidence>
<comment type="subcellular location">
    <subcellularLocation>
        <location evidence="1">Cytoplasm</location>
    </subcellularLocation>
</comment>
<dbReference type="SUPFAM" id="SSF46785">
    <property type="entry name" value="Winged helix' DNA-binding domain"/>
    <property type="match status" value="1"/>
</dbReference>
<organism evidence="13">
    <name type="scientific">Candidatus Methanomethylicus mesodigestus</name>
    <dbReference type="NCBI Taxonomy" id="1867258"/>
    <lineage>
        <taxon>Archaea</taxon>
        <taxon>Thermoproteota</taxon>
        <taxon>Methanosuratincolia</taxon>
        <taxon>Candidatus Methanomethylicales</taxon>
        <taxon>Candidatus Methanomethylicaceae</taxon>
        <taxon>Candidatus Methanomethylicus</taxon>
    </lineage>
</organism>
<evidence type="ECO:0000256" key="11">
    <source>
        <dbReference type="ARBA" id="ARBA00032593"/>
    </source>
</evidence>
<dbReference type="GO" id="GO:0003700">
    <property type="term" value="F:DNA-binding transcription factor activity"/>
    <property type="evidence" value="ECO:0007669"/>
    <property type="project" value="InterPro"/>
</dbReference>
<comment type="caution">
    <text evidence="13">The sequence shown here is derived from an EMBL/GenBank/DDBJ whole genome shotgun (WGS) entry which is preliminary data.</text>
</comment>
<keyword evidence="5" id="KW-0678">Repressor</keyword>
<dbReference type="PANTHER" id="PTHR33238:SF11">
    <property type="entry name" value="TRANSCRIPTIONAL REGULATOR MNTR"/>
    <property type="match status" value="1"/>
</dbReference>
<dbReference type="PROSITE" id="PS50944">
    <property type="entry name" value="HTH_DTXR"/>
    <property type="match status" value="1"/>
</dbReference>
<comment type="subunit">
    <text evidence="3">Homodimer.</text>
</comment>
<dbReference type="Gene3D" id="1.10.10.10">
    <property type="entry name" value="Winged helix-like DNA-binding domain superfamily/Winged helix DNA-binding domain"/>
    <property type="match status" value="1"/>
</dbReference>
<feature type="domain" description="HTH dtxR-type" evidence="12">
    <location>
        <begin position="1"/>
        <end position="68"/>
    </location>
</feature>
<dbReference type="GO" id="GO:0005737">
    <property type="term" value="C:cytoplasm"/>
    <property type="evidence" value="ECO:0007669"/>
    <property type="project" value="UniProtKB-SubCell"/>
</dbReference>